<accession>A0AAE0NKN8</accession>
<reference evidence="4" key="2">
    <citation type="submission" date="2023-06" db="EMBL/GenBank/DDBJ databases">
        <authorList>
            <consortium name="Lawrence Berkeley National Laboratory"/>
            <person name="Haridas S."/>
            <person name="Hensen N."/>
            <person name="Bonometti L."/>
            <person name="Westerberg I."/>
            <person name="Brannstrom I.O."/>
            <person name="Guillou S."/>
            <person name="Cros-Aarteil S."/>
            <person name="Calhoun S."/>
            <person name="Kuo A."/>
            <person name="Mondo S."/>
            <person name="Pangilinan J."/>
            <person name="Riley R."/>
            <person name="Labutti K."/>
            <person name="Andreopoulos B."/>
            <person name="Lipzen A."/>
            <person name="Chen C."/>
            <person name="Yanf M."/>
            <person name="Daum C."/>
            <person name="Ng V."/>
            <person name="Clum A."/>
            <person name="Steindorff A."/>
            <person name="Ohm R."/>
            <person name="Martin F."/>
            <person name="Silar P."/>
            <person name="Natvig D."/>
            <person name="Lalanne C."/>
            <person name="Gautier V."/>
            <person name="Ament-Velasquez S.L."/>
            <person name="Kruys A."/>
            <person name="Hutchinson M.I."/>
            <person name="Powell A.J."/>
            <person name="Barry K."/>
            <person name="Miller A.N."/>
            <person name="Grigoriev I.V."/>
            <person name="Debuchy R."/>
            <person name="Gladieux P."/>
            <person name="Thoren M.H."/>
            <person name="Johannesson H."/>
        </authorList>
    </citation>
    <scope>NUCLEOTIDE SEQUENCE</scope>
    <source>
        <strain evidence="4">CBS 958.72</strain>
    </source>
</reference>
<dbReference type="PROSITE" id="PS50088">
    <property type="entry name" value="ANK_REPEAT"/>
    <property type="match status" value="4"/>
</dbReference>
<dbReference type="SUPFAM" id="SSF48403">
    <property type="entry name" value="Ankyrin repeat"/>
    <property type="match status" value="1"/>
</dbReference>
<dbReference type="InterPro" id="IPR002110">
    <property type="entry name" value="Ankyrin_rpt"/>
</dbReference>
<keyword evidence="5" id="KW-1185">Reference proteome</keyword>
<evidence type="ECO:0000256" key="1">
    <source>
        <dbReference type="ARBA" id="ARBA00022737"/>
    </source>
</evidence>
<comment type="caution">
    <text evidence="4">The sequence shown here is derived from an EMBL/GenBank/DDBJ whole genome shotgun (WGS) entry which is preliminary data.</text>
</comment>
<name>A0AAE0NKN8_9PEZI</name>
<sequence>MASNDVFNNAVVLRSAAAGGFAALVELLIKRKRDEFRNAANETDKGSVAATAQHAITTAQQAIDEAKKATTAADTAKTLHTAFQQNGNVDEENRARDEVIKADQAAKAAGKAANLAVEVLNVVTAAVGKADGNNTHLGDTKAKVQTAQTDAVAANPADDSPDGDLASLVTKASTAASTAKTAGDSAMDAAKKAMEAVTAIPAATGEVADKHIRDEAKKAFDSDFKKYLNDPNTEGCTALYLAASEGHTAVVGLLLNCEGIEHGKQNTKGWSPLRAALSNDHGEPSELLLAHTGGAKMKADRKQNSGWSAICQAASGGQLHVVNLLLRDIAVVGEIDELDADGFSALYLASNGGHARVAKRLIENGAWVNNKNNKGGLTALFAASTAGDAQLVGLLLGKYADPRIRSNEGETPLDAAVSGGHTAVVELLLGALELAKGTKEGTWGDATEIKAKEKRVVMSP</sequence>
<dbReference type="AlphaFoldDB" id="A0AAE0NKN8"/>
<feature type="repeat" description="ANK" evidence="3">
    <location>
        <begin position="341"/>
        <end position="373"/>
    </location>
</feature>
<keyword evidence="1" id="KW-0677">Repeat</keyword>
<dbReference type="PANTHER" id="PTHR24198:SF165">
    <property type="entry name" value="ANKYRIN REPEAT-CONTAINING PROTEIN-RELATED"/>
    <property type="match status" value="1"/>
</dbReference>
<dbReference type="Pfam" id="PF00023">
    <property type="entry name" value="Ank"/>
    <property type="match status" value="1"/>
</dbReference>
<dbReference type="Gene3D" id="1.25.40.20">
    <property type="entry name" value="Ankyrin repeat-containing domain"/>
    <property type="match status" value="2"/>
</dbReference>
<dbReference type="SMART" id="SM00248">
    <property type="entry name" value="ANK"/>
    <property type="match status" value="6"/>
</dbReference>
<protein>
    <submittedName>
        <fullName evidence="4">Ankyrin repeat-containing domain protein</fullName>
    </submittedName>
</protein>
<organism evidence="4 5">
    <name type="scientific">Lasiosphaeria ovina</name>
    <dbReference type="NCBI Taxonomy" id="92902"/>
    <lineage>
        <taxon>Eukaryota</taxon>
        <taxon>Fungi</taxon>
        <taxon>Dikarya</taxon>
        <taxon>Ascomycota</taxon>
        <taxon>Pezizomycotina</taxon>
        <taxon>Sordariomycetes</taxon>
        <taxon>Sordariomycetidae</taxon>
        <taxon>Sordariales</taxon>
        <taxon>Lasiosphaeriaceae</taxon>
        <taxon>Lasiosphaeria</taxon>
    </lineage>
</organism>
<dbReference type="PANTHER" id="PTHR24198">
    <property type="entry name" value="ANKYRIN REPEAT AND PROTEIN KINASE DOMAIN-CONTAINING PROTEIN"/>
    <property type="match status" value="1"/>
</dbReference>
<reference evidence="4" key="1">
    <citation type="journal article" date="2023" name="Mol. Phylogenet. Evol.">
        <title>Genome-scale phylogeny and comparative genomics of the fungal order Sordariales.</title>
        <authorList>
            <person name="Hensen N."/>
            <person name="Bonometti L."/>
            <person name="Westerberg I."/>
            <person name="Brannstrom I.O."/>
            <person name="Guillou S."/>
            <person name="Cros-Aarteil S."/>
            <person name="Calhoun S."/>
            <person name="Haridas S."/>
            <person name="Kuo A."/>
            <person name="Mondo S."/>
            <person name="Pangilinan J."/>
            <person name="Riley R."/>
            <person name="LaButti K."/>
            <person name="Andreopoulos B."/>
            <person name="Lipzen A."/>
            <person name="Chen C."/>
            <person name="Yan M."/>
            <person name="Daum C."/>
            <person name="Ng V."/>
            <person name="Clum A."/>
            <person name="Steindorff A."/>
            <person name="Ohm R.A."/>
            <person name="Martin F."/>
            <person name="Silar P."/>
            <person name="Natvig D.O."/>
            <person name="Lalanne C."/>
            <person name="Gautier V."/>
            <person name="Ament-Velasquez S.L."/>
            <person name="Kruys A."/>
            <person name="Hutchinson M.I."/>
            <person name="Powell A.J."/>
            <person name="Barry K."/>
            <person name="Miller A.N."/>
            <person name="Grigoriev I.V."/>
            <person name="Debuchy R."/>
            <person name="Gladieux P."/>
            <person name="Hiltunen Thoren M."/>
            <person name="Johannesson H."/>
        </authorList>
    </citation>
    <scope>NUCLEOTIDE SEQUENCE</scope>
    <source>
        <strain evidence="4">CBS 958.72</strain>
    </source>
</reference>
<dbReference type="Pfam" id="PF12796">
    <property type="entry name" value="Ank_2"/>
    <property type="match status" value="2"/>
</dbReference>
<gene>
    <name evidence="4" type="ORF">B0T24DRAFT_604164</name>
</gene>
<evidence type="ECO:0000313" key="4">
    <source>
        <dbReference type="EMBL" id="KAK3383210.1"/>
    </source>
</evidence>
<dbReference type="PROSITE" id="PS50297">
    <property type="entry name" value="ANK_REP_REGION"/>
    <property type="match status" value="3"/>
</dbReference>
<evidence type="ECO:0000256" key="2">
    <source>
        <dbReference type="ARBA" id="ARBA00023043"/>
    </source>
</evidence>
<proteinExistence type="predicted"/>
<dbReference type="InterPro" id="IPR036770">
    <property type="entry name" value="Ankyrin_rpt-contain_sf"/>
</dbReference>
<keyword evidence="2 3" id="KW-0040">ANK repeat</keyword>
<evidence type="ECO:0000256" key="3">
    <source>
        <dbReference type="PROSITE-ProRule" id="PRU00023"/>
    </source>
</evidence>
<dbReference type="EMBL" id="JAULSN010000001">
    <property type="protein sequence ID" value="KAK3383210.1"/>
    <property type="molecule type" value="Genomic_DNA"/>
</dbReference>
<feature type="repeat" description="ANK" evidence="3">
    <location>
        <begin position="408"/>
        <end position="429"/>
    </location>
</feature>
<evidence type="ECO:0000313" key="5">
    <source>
        <dbReference type="Proteomes" id="UP001287356"/>
    </source>
</evidence>
<feature type="repeat" description="ANK" evidence="3">
    <location>
        <begin position="234"/>
        <end position="256"/>
    </location>
</feature>
<dbReference type="Proteomes" id="UP001287356">
    <property type="component" value="Unassembled WGS sequence"/>
</dbReference>
<feature type="repeat" description="ANK" evidence="3">
    <location>
        <begin position="375"/>
        <end position="407"/>
    </location>
</feature>